<evidence type="ECO:0000259" key="9">
    <source>
        <dbReference type="Pfam" id="PF08743"/>
    </source>
</evidence>
<evidence type="ECO:0000256" key="4">
    <source>
        <dbReference type="ARBA" id="ARBA00023172"/>
    </source>
</evidence>
<feature type="compositionally biased region" description="Acidic residues" evidence="8">
    <location>
        <begin position="224"/>
        <end position="233"/>
    </location>
</feature>
<dbReference type="AlphaFoldDB" id="A0A9P8CT29"/>
<dbReference type="PANTHER" id="PTHR16140:SF0">
    <property type="entry name" value="NON-STRUCTURAL MAINTENANCE OF CHROMOSOMES ELEMENT 4"/>
    <property type="match status" value="1"/>
</dbReference>
<dbReference type="GO" id="GO:0005634">
    <property type="term" value="C:nucleus"/>
    <property type="evidence" value="ECO:0007669"/>
    <property type="project" value="UniProtKB-SubCell"/>
</dbReference>
<sequence>MPTRVARSTSYDGTSPEDSAPDSAQATLAVRERRNTRDASVSKRKRADTTTGGGSNRRQRTTEPRVEDDGEDDEDDEDEEGNDSDGGSDIYDPDQPLEERREVQRGFRNLLKDITENSEEYLQTNSTGLRDTIARADEYLKKVRRPGEAASDSRLLVSTTDLSYRRTLRLAQGSSAQGLDVDEFVSKCIIYMRQGGGIIDDDAAELSSTQRHRRQSRGQRATGSEEDEDDDGDMMNWPHLGRFAVQPHIRRPALPGFLLGPLSLEKKVRKITKRSAPFRPGNLEETRPEVLNVSDFEKKENDLTALCGKILQRLQTVQQEKQEILQDLITDDVSEDEAERLMHEQGLRNTGGVDLMRFVTNPRSFGQTVENMFYVSFLIRDGRIQIEYDKHGIPALSIVWKDEEAEPRSRSNAAKHQAILSMDMATWQEIVTTLEIEEPMIEHRVETHQRGPGARGWYS</sequence>
<evidence type="ECO:0000256" key="1">
    <source>
        <dbReference type="ARBA" id="ARBA00004123"/>
    </source>
</evidence>
<dbReference type="Pfam" id="PF08743">
    <property type="entry name" value="Nse4_C"/>
    <property type="match status" value="1"/>
</dbReference>
<accession>A0A9P8CT29</accession>
<dbReference type="Pfam" id="PF15412">
    <property type="entry name" value="Nse4-Nse3_bdg"/>
    <property type="match status" value="1"/>
</dbReference>
<feature type="domain" description="Nse4/EID protein Nse3/MAGE-binding" evidence="10">
    <location>
        <begin position="152"/>
        <end position="205"/>
    </location>
</feature>
<evidence type="ECO:0000256" key="2">
    <source>
        <dbReference type="ARBA" id="ARBA00008997"/>
    </source>
</evidence>
<dbReference type="RefSeq" id="XP_046122673.1">
    <property type="nucleotide sequence ID" value="XM_046258185.1"/>
</dbReference>
<feature type="region of interest" description="Disordered" evidence="8">
    <location>
        <begin position="1"/>
        <end position="97"/>
    </location>
</feature>
<dbReference type="GO" id="GO:0006310">
    <property type="term" value="P:DNA recombination"/>
    <property type="evidence" value="ECO:0007669"/>
    <property type="project" value="UniProtKB-UniRule"/>
</dbReference>
<keyword evidence="3 7" id="KW-0227">DNA damage</keyword>
<protein>
    <recommendedName>
        <fullName evidence="7">Non-structural maintenance of chromosomes element 4</fullName>
    </recommendedName>
</protein>
<organism evidence="11 12">
    <name type="scientific">Emericellopsis atlantica</name>
    <dbReference type="NCBI Taxonomy" id="2614577"/>
    <lineage>
        <taxon>Eukaryota</taxon>
        <taxon>Fungi</taxon>
        <taxon>Dikarya</taxon>
        <taxon>Ascomycota</taxon>
        <taxon>Pezizomycotina</taxon>
        <taxon>Sordariomycetes</taxon>
        <taxon>Hypocreomycetidae</taxon>
        <taxon>Hypocreales</taxon>
        <taxon>Bionectriaceae</taxon>
        <taxon>Emericellopsis</taxon>
    </lineage>
</organism>
<proteinExistence type="inferred from homology"/>
<dbReference type="GeneID" id="70289088"/>
<keyword evidence="6 7" id="KW-0539">Nucleus</keyword>
<evidence type="ECO:0000256" key="7">
    <source>
        <dbReference type="RuleBase" id="RU365071"/>
    </source>
</evidence>
<evidence type="ECO:0000313" key="12">
    <source>
        <dbReference type="Proteomes" id="UP000887229"/>
    </source>
</evidence>
<comment type="subcellular location">
    <subcellularLocation>
        <location evidence="1 7">Nucleus</location>
    </subcellularLocation>
</comment>
<dbReference type="Proteomes" id="UP000887229">
    <property type="component" value="Unassembled WGS sequence"/>
</dbReference>
<feature type="domain" description="Non-structural maintenance of chromosome element 4 C-terminal" evidence="9">
    <location>
        <begin position="353"/>
        <end position="441"/>
    </location>
</feature>
<evidence type="ECO:0000256" key="5">
    <source>
        <dbReference type="ARBA" id="ARBA00023204"/>
    </source>
</evidence>
<evidence type="ECO:0000313" key="11">
    <source>
        <dbReference type="EMBL" id="KAG9258749.1"/>
    </source>
</evidence>
<dbReference type="OrthoDB" id="361242at2759"/>
<comment type="function">
    <text evidence="7">Component of the SMC5-SMC6 complex, that promotes sister chromatid alignment after DNA damage and facilitates double-stranded DNA breaks (DSBs) repair via homologous recombination between sister chromatids.</text>
</comment>
<dbReference type="InterPro" id="IPR027786">
    <property type="entry name" value="Nse4/EID"/>
</dbReference>
<dbReference type="PANTHER" id="PTHR16140">
    <property type="entry name" value="NON-STRUCTURAL MAINTENANCE OF CHROMOSOMES ELEMENT 4"/>
    <property type="match status" value="1"/>
</dbReference>
<keyword evidence="12" id="KW-1185">Reference proteome</keyword>
<feature type="compositionally biased region" description="Acidic residues" evidence="8">
    <location>
        <begin position="68"/>
        <end position="83"/>
    </location>
</feature>
<dbReference type="InterPro" id="IPR029225">
    <property type="entry name" value="Nse4_Nse3-bd"/>
</dbReference>
<feature type="compositionally biased region" description="Basic and acidic residues" evidence="8">
    <location>
        <begin position="30"/>
        <end position="41"/>
    </location>
</feature>
<feature type="compositionally biased region" description="Polar residues" evidence="8">
    <location>
        <begin position="1"/>
        <end position="26"/>
    </location>
</feature>
<dbReference type="EMBL" id="MU251243">
    <property type="protein sequence ID" value="KAG9258749.1"/>
    <property type="molecule type" value="Genomic_DNA"/>
</dbReference>
<name>A0A9P8CT29_9HYPO</name>
<comment type="caution">
    <text evidence="11">The sequence shown here is derived from an EMBL/GenBank/DDBJ whole genome shotgun (WGS) entry which is preliminary data.</text>
</comment>
<reference evidence="11" key="1">
    <citation type="journal article" date="2021" name="IMA Fungus">
        <title>Genomic characterization of three marine fungi, including Emericellopsis atlantica sp. nov. with signatures of a generalist lifestyle and marine biomass degradation.</title>
        <authorList>
            <person name="Hagestad O.C."/>
            <person name="Hou L."/>
            <person name="Andersen J.H."/>
            <person name="Hansen E.H."/>
            <person name="Altermark B."/>
            <person name="Li C."/>
            <person name="Kuhnert E."/>
            <person name="Cox R.J."/>
            <person name="Crous P.W."/>
            <person name="Spatafora J.W."/>
            <person name="Lail K."/>
            <person name="Amirebrahimi M."/>
            <person name="Lipzen A."/>
            <person name="Pangilinan J."/>
            <person name="Andreopoulos W."/>
            <person name="Hayes R.D."/>
            <person name="Ng V."/>
            <person name="Grigoriev I.V."/>
            <person name="Jackson S.A."/>
            <person name="Sutton T.D.S."/>
            <person name="Dobson A.D.W."/>
            <person name="Rama T."/>
        </authorList>
    </citation>
    <scope>NUCLEOTIDE SEQUENCE</scope>
    <source>
        <strain evidence="11">TS7</strain>
    </source>
</reference>
<evidence type="ECO:0000256" key="3">
    <source>
        <dbReference type="ARBA" id="ARBA00022763"/>
    </source>
</evidence>
<comment type="subunit">
    <text evidence="7">Component of the SMC5-SMC6 complex.</text>
</comment>
<gene>
    <name evidence="11" type="ORF">F5Z01DRAFT_217183</name>
</gene>
<keyword evidence="5 7" id="KW-0234">DNA repair</keyword>
<feature type="region of interest" description="Disordered" evidence="8">
    <location>
        <begin position="206"/>
        <end position="234"/>
    </location>
</feature>
<evidence type="ECO:0000256" key="6">
    <source>
        <dbReference type="ARBA" id="ARBA00023242"/>
    </source>
</evidence>
<evidence type="ECO:0000256" key="8">
    <source>
        <dbReference type="SAM" id="MobiDB-lite"/>
    </source>
</evidence>
<keyword evidence="4 7" id="KW-0233">DNA recombination</keyword>
<dbReference type="GO" id="GO:0006281">
    <property type="term" value="P:DNA repair"/>
    <property type="evidence" value="ECO:0007669"/>
    <property type="project" value="UniProtKB-UniRule"/>
</dbReference>
<dbReference type="GO" id="GO:0030915">
    <property type="term" value="C:Smc5-Smc6 complex"/>
    <property type="evidence" value="ECO:0007669"/>
    <property type="project" value="UniProtKB-UniRule"/>
</dbReference>
<dbReference type="InterPro" id="IPR014854">
    <property type="entry name" value="Nse4_C"/>
</dbReference>
<comment type="similarity">
    <text evidence="2 7">Belongs to the NSE4 family.</text>
</comment>
<evidence type="ECO:0000259" key="10">
    <source>
        <dbReference type="Pfam" id="PF15412"/>
    </source>
</evidence>